<sequence length="387" mass="38765">MSGEGDSEGRRHEPYAWHEPTREGKHEPTWAARQEHKQSHAGNGTVNQGPDDLSSTGEFDSDELALRRLLHQAVQEMEPRDGTLDHLRKAVPARRARKRQAVVGMAAAALFFGTAIPAVVHVSSTRTSANTSNAGHTSQMQGGAGQGKQEDGGESTSGGSAGKPEDKGKGGSKDQGKGKSAGASTGASSGTDPSATTSTSAAVCTAAQLGTPTASTAGPDASGTVYGTFHITNGSSDACTVTGPGIVTTSAQGAADSSKIVAQRHVSGDAASAGLPDPSQEVSQLVLQPGSSYDVKFAWVPSETCPTSEPSTDPSPDPTTSPDTSTGEGSSTGGDTGTSTQLLTDGGTLDGSVLVGNTAEGGGPSVSTTVSNACAGVVYWTGVLPSA</sequence>
<proteinExistence type="predicted"/>
<feature type="region of interest" description="Disordered" evidence="1">
    <location>
        <begin position="127"/>
        <end position="197"/>
    </location>
</feature>
<evidence type="ECO:0008006" key="4">
    <source>
        <dbReference type="Google" id="ProtNLM"/>
    </source>
</evidence>
<feature type="compositionally biased region" description="Basic and acidic residues" evidence="1">
    <location>
        <begin position="163"/>
        <end position="177"/>
    </location>
</feature>
<accession>B5HVP5</accession>
<gene>
    <name evidence="2" type="ORF">SSEG_09209</name>
</gene>
<dbReference type="AlphaFoldDB" id="B5HVP5"/>
<feature type="compositionally biased region" description="Low complexity" evidence="1">
    <location>
        <begin position="320"/>
        <end position="329"/>
    </location>
</feature>
<evidence type="ECO:0000256" key="1">
    <source>
        <dbReference type="SAM" id="MobiDB-lite"/>
    </source>
</evidence>
<feature type="compositionally biased region" description="Low complexity" evidence="1">
    <location>
        <begin position="178"/>
        <end position="197"/>
    </location>
</feature>
<dbReference type="Proteomes" id="UP000002785">
    <property type="component" value="Chromosome"/>
</dbReference>
<reference evidence="2" key="1">
    <citation type="submission" date="2009-10" db="EMBL/GenBank/DDBJ databases">
        <title>The genome sequence of Streptomyces sviceus strain ATCC 29083.</title>
        <authorList>
            <consortium name="The Broad Institute Genome Sequencing Platform"/>
            <consortium name="Broad Institute Microbial Sequencing Center"/>
            <person name="Fischbach M."/>
            <person name="Godfrey P."/>
            <person name="Ward D."/>
            <person name="Young S."/>
            <person name="Zeng Q."/>
            <person name="Koehrsen M."/>
            <person name="Alvarado L."/>
            <person name="Berlin A.M."/>
            <person name="Bochicchio J."/>
            <person name="Borenstein D."/>
            <person name="Chapman S.B."/>
            <person name="Chen Z."/>
            <person name="Engels R."/>
            <person name="Freedman E."/>
            <person name="Gellesch M."/>
            <person name="Goldberg J."/>
            <person name="Griggs A."/>
            <person name="Gujja S."/>
            <person name="Heilman E.R."/>
            <person name="Heiman D.I."/>
            <person name="Hepburn T.A."/>
            <person name="Howarth C."/>
            <person name="Jen D."/>
            <person name="Larson L."/>
            <person name="Lewis B."/>
            <person name="Mehta T."/>
            <person name="Park D."/>
            <person name="Pearson M."/>
            <person name="Richards J."/>
            <person name="Roberts A."/>
            <person name="Saif S."/>
            <person name="Shea T.D."/>
            <person name="Shenoy N."/>
            <person name="Sisk P."/>
            <person name="Stolte C."/>
            <person name="Sykes S.N."/>
            <person name="Thomson T."/>
            <person name="Walk T."/>
            <person name="White J."/>
            <person name="Yandava C."/>
            <person name="Straight P."/>
            <person name="Clardy J."/>
            <person name="Hung D."/>
            <person name="Kolter R."/>
            <person name="Mekalanos J."/>
            <person name="Walker S."/>
            <person name="Walsh C.T."/>
            <person name="Wieland-Brown L.C."/>
            <person name="Haas B."/>
            <person name="Nusbaum C."/>
            <person name="Birren B."/>
        </authorList>
    </citation>
    <scope>NUCLEOTIDE SEQUENCE [LARGE SCALE GENOMIC DNA]</scope>
    <source>
        <strain evidence="2">ATCC 29083</strain>
    </source>
</reference>
<protein>
    <recommendedName>
        <fullName evidence="4">DUF4232 domain-containing protein</fullName>
    </recommendedName>
</protein>
<organism evidence="2 3">
    <name type="scientific">Streptomyces sviceus (strain ATCC 29083 / DSM 924 / JCM 4929 / NBRC 13980 / NCIMB 11184 / NRRL 5439 / UC 5370)</name>
    <dbReference type="NCBI Taxonomy" id="463191"/>
    <lineage>
        <taxon>Bacteria</taxon>
        <taxon>Bacillati</taxon>
        <taxon>Actinomycetota</taxon>
        <taxon>Actinomycetes</taxon>
        <taxon>Kitasatosporales</taxon>
        <taxon>Streptomycetaceae</taxon>
        <taxon>Streptomyces</taxon>
    </lineage>
</organism>
<evidence type="ECO:0000313" key="2">
    <source>
        <dbReference type="EMBL" id="EDY56900.1"/>
    </source>
</evidence>
<feature type="compositionally biased region" description="Low complexity" evidence="1">
    <location>
        <begin position="337"/>
        <end position="352"/>
    </location>
</feature>
<keyword evidence="3" id="KW-1185">Reference proteome</keyword>
<dbReference type="eggNOG" id="ENOG503342J">
    <property type="taxonomic scope" value="Bacteria"/>
</dbReference>
<feature type="compositionally biased region" description="Polar residues" evidence="1">
    <location>
        <begin position="40"/>
        <end position="58"/>
    </location>
</feature>
<dbReference type="HOGENOM" id="CLU_041425_0_0_11"/>
<feature type="compositionally biased region" description="Low complexity" evidence="1">
    <location>
        <begin position="302"/>
        <end position="312"/>
    </location>
</feature>
<feature type="region of interest" description="Disordered" evidence="1">
    <location>
        <begin position="302"/>
        <end position="369"/>
    </location>
</feature>
<dbReference type="EMBL" id="CM000951">
    <property type="protein sequence ID" value="EDY56900.1"/>
    <property type="molecule type" value="Genomic_DNA"/>
</dbReference>
<name>B5HVP5_STRX2</name>
<feature type="region of interest" description="Disordered" evidence="1">
    <location>
        <begin position="1"/>
        <end position="58"/>
    </location>
</feature>
<feature type="compositionally biased region" description="Basic and acidic residues" evidence="1">
    <location>
        <begin position="7"/>
        <end position="38"/>
    </location>
</feature>
<evidence type="ECO:0000313" key="3">
    <source>
        <dbReference type="Proteomes" id="UP000002785"/>
    </source>
</evidence>